<evidence type="ECO:0000256" key="1">
    <source>
        <dbReference type="ARBA" id="ARBA00004477"/>
    </source>
</evidence>
<name>A0ABR4CGB7_9HELO</name>
<feature type="transmembrane region" description="Helical" evidence="9">
    <location>
        <begin position="441"/>
        <end position="459"/>
    </location>
</feature>
<dbReference type="PANTHER" id="PTHR12174">
    <property type="entry name" value="SIGNAL PEPTIDE PEPTIDASE"/>
    <property type="match status" value="1"/>
</dbReference>
<keyword evidence="5" id="KW-0256">Endoplasmic reticulum</keyword>
<feature type="transmembrane region" description="Helical" evidence="9">
    <location>
        <begin position="86"/>
        <end position="104"/>
    </location>
</feature>
<feature type="transmembrane region" description="Helical" evidence="9">
    <location>
        <begin position="279"/>
        <end position="297"/>
    </location>
</feature>
<dbReference type="SMART" id="SM00730">
    <property type="entry name" value="PSN"/>
    <property type="match status" value="1"/>
</dbReference>
<keyword evidence="6 9" id="KW-1133">Transmembrane helix</keyword>
<dbReference type="InterPro" id="IPR007369">
    <property type="entry name" value="Peptidase_A22B_SPP"/>
</dbReference>
<gene>
    <name evidence="10" type="ORF">VTL71DRAFT_15343</name>
</gene>
<evidence type="ECO:0000256" key="8">
    <source>
        <dbReference type="SAM" id="MobiDB-lite"/>
    </source>
</evidence>
<dbReference type="InterPro" id="IPR006639">
    <property type="entry name" value="Preselin/SPP"/>
</dbReference>
<evidence type="ECO:0008006" key="12">
    <source>
        <dbReference type="Google" id="ProtNLM"/>
    </source>
</evidence>
<evidence type="ECO:0000256" key="2">
    <source>
        <dbReference type="ARBA" id="ARBA00006859"/>
    </source>
</evidence>
<feature type="region of interest" description="Disordered" evidence="8">
    <location>
        <begin position="476"/>
        <end position="516"/>
    </location>
</feature>
<proteinExistence type="inferred from homology"/>
<sequence>MDTFFSHFEGDSPVLQTIGRYGYNIIANRQNIQMSIHVILAALFPIYIGSHASLRRPPSAAVPKKGDDGEEEEEEAKIEGLTPTDAIIFPIMAGLVLGGLYVLLKWMDDASLLNKILTVYFSGIGVFGVGKLAADCLNVATTFIFPNVWSSSTETYYIEPLLSQQVTGSVNKARVQVHRKFVEDKTNPFPGFLSGIRFGPAIEKKLWSIRAAFKNHLIFKAYLHGVFKSETKVRLNDAIGLLIGVATIALYNITGKAWWLTNTMAFGFCYGVLQVISPTTFWTGTLVLSGLFIYDIIMVFYTPLMMTVATSLEVPIMLIIPGPKRGSMLGLGDIALPGLLMAMALRFDLYLHYLRKQRTTTKPTIPPRAIEPDTIIRAKYVDATGQWGERFWTWGAKKGDDTVADGARFSKAYFKASIVGYVIAMVVCLLVMRVYKHGQPALLYLVPGVLGSLWGTALVRGEAGLMWDYSEDGEWGLEPEKKGEEDGKDEEKIEEKTSDETTVVAKDDGKDKKADDEHKHQVFLFSLEAPSDKLGAKKALI</sequence>
<keyword evidence="4" id="KW-0378">Hydrolase</keyword>
<dbReference type="Proteomes" id="UP001595075">
    <property type="component" value="Unassembled WGS sequence"/>
</dbReference>
<keyword evidence="3 9" id="KW-0812">Transmembrane</keyword>
<comment type="subcellular location">
    <subcellularLocation>
        <location evidence="1">Endoplasmic reticulum membrane</location>
        <topology evidence="1">Multi-pass membrane protein</topology>
    </subcellularLocation>
</comment>
<accession>A0ABR4CGB7</accession>
<feature type="transmembrane region" description="Helical" evidence="9">
    <location>
        <begin position="238"/>
        <end position="259"/>
    </location>
</feature>
<dbReference type="PANTHER" id="PTHR12174:SF23">
    <property type="entry name" value="MINOR HISTOCOMPATIBILITY ANTIGEN H13"/>
    <property type="match status" value="1"/>
</dbReference>
<reference evidence="10 11" key="1">
    <citation type="journal article" date="2024" name="Commun. Biol.">
        <title>Comparative genomic analysis of thermophilic fungi reveals convergent evolutionary adaptations and gene losses.</title>
        <authorList>
            <person name="Steindorff A.S."/>
            <person name="Aguilar-Pontes M.V."/>
            <person name="Robinson A.J."/>
            <person name="Andreopoulos B."/>
            <person name="LaButti K."/>
            <person name="Kuo A."/>
            <person name="Mondo S."/>
            <person name="Riley R."/>
            <person name="Otillar R."/>
            <person name="Haridas S."/>
            <person name="Lipzen A."/>
            <person name="Grimwood J."/>
            <person name="Schmutz J."/>
            <person name="Clum A."/>
            <person name="Reid I.D."/>
            <person name="Moisan M.C."/>
            <person name="Butler G."/>
            <person name="Nguyen T.T.M."/>
            <person name="Dewar K."/>
            <person name="Conant G."/>
            <person name="Drula E."/>
            <person name="Henrissat B."/>
            <person name="Hansel C."/>
            <person name="Singer S."/>
            <person name="Hutchinson M.I."/>
            <person name="de Vries R.P."/>
            <person name="Natvig D.O."/>
            <person name="Powell A.J."/>
            <person name="Tsang A."/>
            <person name="Grigoriev I.V."/>
        </authorList>
    </citation>
    <scope>NUCLEOTIDE SEQUENCE [LARGE SCALE GENOMIC DNA]</scope>
    <source>
        <strain evidence="10 11">CBS 494.80</strain>
    </source>
</reference>
<dbReference type="Pfam" id="PF04258">
    <property type="entry name" value="Peptidase_A22B"/>
    <property type="match status" value="1"/>
</dbReference>
<feature type="transmembrane region" description="Helical" evidence="9">
    <location>
        <begin position="334"/>
        <end position="353"/>
    </location>
</feature>
<evidence type="ECO:0000256" key="4">
    <source>
        <dbReference type="ARBA" id="ARBA00022801"/>
    </source>
</evidence>
<feature type="transmembrane region" description="Helical" evidence="9">
    <location>
        <begin position="418"/>
        <end position="435"/>
    </location>
</feature>
<feature type="transmembrane region" description="Helical" evidence="9">
    <location>
        <begin position="304"/>
        <end position="322"/>
    </location>
</feature>
<feature type="transmembrane region" description="Helical" evidence="9">
    <location>
        <begin position="34"/>
        <end position="54"/>
    </location>
</feature>
<evidence type="ECO:0000256" key="5">
    <source>
        <dbReference type="ARBA" id="ARBA00022824"/>
    </source>
</evidence>
<evidence type="ECO:0000256" key="6">
    <source>
        <dbReference type="ARBA" id="ARBA00022989"/>
    </source>
</evidence>
<evidence type="ECO:0000256" key="9">
    <source>
        <dbReference type="SAM" id="Phobius"/>
    </source>
</evidence>
<comment type="similarity">
    <text evidence="2">Belongs to the peptidase A22B family.</text>
</comment>
<evidence type="ECO:0000313" key="11">
    <source>
        <dbReference type="Proteomes" id="UP001595075"/>
    </source>
</evidence>
<comment type="caution">
    <text evidence="10">The sequence shown here is derived from an EMBL/GenBank/DDBJ whole genome shotgun (WGS) entry which is preliminary data.</text>
</comment>
<keyword evidence="7 9" id="KW-0472">Membrane</keyword>
<keyword evidence="11" id="KW-1185">Reference proteome</keyword>
<feature type="compositionally biased region" description="Basic and acidic residues" evidence="8">
    <location>
        <begin position="478"/>
        <end position="516"/>
    </location>
</feature>
<evidence type="ECO:0000256" key="3">
    <source>
        <dbReference type="ARBA" id="ARBA00022692"/>
    </source>
</evidence>
<organism evidence="10 11">
    <name type="scientific">Oculimacula yallundae</name>
    <dbReference type="NCBI Taxonomy" id="86028"/>
    <lineage>
        <taxon>Eukaryota</taxon>
        <taxon>Fungi</taxon>
        <taxon>Dikarya</taxon>
        <taxon>Ascomycota</taxon>
        <taxon>Pezizomycotina</taxon>
        <taxon>Leotiomycetes</taxon>
        <taxon>Helotiales</taxon>
        <taxon>Ploettnerulaceae</taxon>
        <taxon>Oculimacula</taxon>
    </lineage>
</organism>
<evidence type="ECO:0000313" key="10">
    <source>
        <dbReference type="EMBL" id="KAL2069005.1"/>
    </source>
</evidence>
<dbReference type="EMBL" id="JAZHXI010000008">
    <property type="protein sequence ID" value="KAL2069005.1"/>
    <property type="molecule type" value="Genomic_DNA"/>
</dbReference>
<evidence type="ECO:0000256" key="7">
    <source>
        <dbReference type="ARBA" id="ARBA00023136"/>
    </source>
</evidence>
<protein>
    <recommendedName>
        <fullName evidence="12">Signal peptide peptidase</fullName>
    </recommendedName>
</protein>